<dbReference type="GO" id="GO:0030687">
    <property type="term" value="C:preribosome, large subunit precursor"/>
    <property type="evidence" value="ECO:0007669"/>
    <property type="project" value="EnsemblFungi"/>
</dbReference>
<keyword evidence="4" id="KW-0698">rRNA processing</keyword>
<comment type="subcellular location">
    <subcellularLocation>
        <location evidence="1">Nucleus</location>
        <location evidence="1">Nucleolus</location>
    </subcellularLocation>
</comment>
<evidence type="ECO:0000256" key="1">
    <source>
        <dbReference type="ARBA" id="ARBA00004604"/>
    </source>
</evidence>
<reference evidence="6 7" key="1">
    <citation type="journal article" date="2017" name="Environ. Microbiol.">
        <title>Decay of the glycolytic pathway and adaptation to intranuclear parasitism within Enterocytozoonidae microsporidia.</title>
        <authorList>
            <person name="Wiredu Boakye D."/>
            <person name="Jaroenlak P."/>
            <person name="Prachumwat A."/>
            <person name="Williams T.A."/>
            <person name="Bateman K.S."/>
            <person name="Itsathitphaisarn O."/>
            <person name="Sritunyalucksana K."/>
            <person name="Paszkiewicz K.H."/>
            <person name="Moore K.A."/>
            <person name="Stentiford G.D."/>
            <person name="Williams B.A."/>
        </authorList>
    </citation>
    <scope>NUCLEOTIDE SEQUENCE [LARGE SCALE GENOMIC DNA]</scope>
    <source>
        <strain evidence="6 7">TH1</strain>
    </source>
</reference>
<dbReference type="PANTHER" id="PTHR12642">
    <property type="entry name" value="RIBOSOME BIOGENESIS PROTEIN NSA2 HOMOLOG"/>
    <property type="match status" value="1"/>
</dbReference>
<evidence type="ECO:0000256" key="3">
    <source>
        <dbReference type="ARBA" id="ARBA00022517"/>
    </source>
</evidence>
<keyword evidence="7" id="KW-1185">Reference proteome</keyword>
<dbReference type="GO" id="GO:0005730">
    <property type="term" value="C:nucleolus"/>
    <property type="evidence" value="ECO:0007669"/>
    <property type="project" value="UniProtKB-SubCell"/>
</dbReference>
<gene>
    <name evidence="6" type="primary">NSA2</name>
    <name evidence="6" type="ORF">EHP00_305</name>
</gene>
<dbReference type="Gene3D" id="2.40.10.310">
    <property type="match status" value="1"/>
</dbReference>
<dbReference type="EMBL" id="MNPJ01000014">
    <property type="protein sequence ID" value="OQS55104.1"/>
    <property type="molecule type" value="Genomic_DNA"/>
</dbReference>
<dbReference type="AlphaFoldDB" id="A0A1W0E767"/>
<evidence type="ECO:0000313" key="6">
    <source>
        <dbReference type="EMBL" id="OQS55104.1"/>
    </source>
</evidence>
<dbReference type="GO" id="GO:0000463">
    <property type="term" value="P:maturation of LSU-rRNA from tricistronic rRNA transcript (SSU-rRNA, 5.8S rRNA, LSU-rRNA)"/>
    <property type="evidence" value="ECO:0007669"/>
    <property type="project" value="EnsemblFungi"/>
</dbReference>
<keyword evidence="3" id="KW-0690">Ribosome biogenesis</keyword>
<dbReference type="OrthoDB" id="1847590at2759"/>
<sequence length="258" mass="29175">MPQNNFVEKAVKENGKPLDYEFREAKKEARYSKVISKKAKTLIGIKAKLFNKRRKAEKIQLKKNVKETQVNTKVNSQTSSVALPTFLLDRGINDDTKKELSNTIKQQRQDKMTKYSVPIAAVDGIPEKEIFGVVKTGKRQKKQWKRIVNRPCFVGADFVRKDPKHERFIRPMSQRMTHANVTHSEINATYKLPILSVKKNPSSELMTSLGVLSKGTILEVNVSELGIVDGSGQIVWGKYAQITNNPERDGVVNAILLL</sequence>
<evidence type="ECO:0000256" key="2">
    <source>
        <dbReference type="ARBA" id="ARBA00005424"/>
    </source>
</evidence>
<dbReference type="GO" id="GO:0000466">
    <property type="term" value="P:maturation of 5.8S rRNA from tricistronic rRNA transcript (SSU-rRNA, 5.8S rRNA, LSU-rRNA)"/>
    <property type="evidence" value="ECO:0007669"/>
    <property type="project" value="EnsemblFungi"/>
</dbReference>
<accession>A0A1W0E767</accession>
<dbReference type="InterPro" id="IPR022309">
    <property type="entry name" value="Ribosomal_Se8/biogenesis_NSA2"/>
</dbReference>
<dbReference type="FunFam" id="2.40.10.310:FF:000001">
    <property type="entry name" value="NSA2, ribosome biogenesis homolog"/>
    <property type="match status" value="1"/>
</dbReference>
<evidence type="ECO:0000313" key="7">
    <source>
        <dbReference type="Proteomes" id="UP000192758"/>
    </source>
</evidence>
<organism evidence="6 7">
    <name type="scientific">Ecytonucleospora hepatopenaei</name>
    <dbReference type="NCBI Taxonomy" id="646526"/>
    <lineage>
        <taxon>Eukaryota</taxon>
        <taxon>Fungi</taxon>
        <taxon>Fungi incertae sedis</taxon>
        <taxon>Microsporidia</taxon>
        <taxon>Enterocytozoonidae</taxon>
        <taxon>Ecytonucleospora</taxon>
    </lineage>
</organism>
<dbReference type="InterPro" id="IPR039411">
    <property type="entry name" value="NSA2_fam"/>
</dbReference>
<keyword evidence="5" id="KW-0539">Nucleus</keyword>
<comment type="similarity">
    <text evidence="2">Belongs to the eukaryotic ribosomal protein eS8 family. Ribosome biogenesis protein NSA2 subfamily.</text>
</comment>
<dbReference type="Proteomes" id="UP000192758">
    <property type="component" value="Unassembled WGS sequence"/>
</dbReference>
<dbReference type="Pfam" id="PF01201">
    <property type="entry name" value="Ribosomal_S8e"/>
    <property type="match status" value="1"/>
</dbReference>
<dbReference type="STRING" id="646526.A0A1W0E767"/>
<dbReference type="VEuPathDB" id="MicrosporidiaDB:EHP00_305"/>
<protein>
    <submittedName>
        <fullName evidence="6">NSA2</fullName>
    </submittedName>
</protein>
<comment type="caution">
    <text evidence="6">The sequence shown here is derived from an EMBL/GenBank/DDBJ whole genome shotgun (WGS) entry which is preliminary data.</text>
</comment>
<name>A0A1W0E767_9MICR</name>
<evidence type="ECO:0000256" key="4">
    <source>
        <dbReference type="ARBA" id="ARBA00022552"/>
    </source>
</evidence>
<proteinExistence type="inferred from homology"/>
<evidence type="ECO:0000256" key="5">
    <source>
        <dbReference type="ARBA" id="ARBA00023242"/>
    </source>
</evidence>